<comment type="caution">
    <text evidence="1">The sequence shown here is derived from an EMBL/GenBank/DDBJ whole genome shotgun (WGS) entry which is preliminary data.</text>
</comment>
<sequence>MSTLLTSPELDIQLLFTESVPEVTEFLRDVVRKQEPIAVTVGDPEPTAYFVNLARLTQFTLTDHEPEQDGDGAVTVLLSIAQVRE</sequence>
<reference evidence="1 2" key="1">
    <citation type="submission" date="2024-01" db="EMBL/GenBank/DDBJ databases">
        <title>Draft genome sequence of Gordonia sp. LSe1-13.</title>
        <authorList>
            <person name="Suphannarot A."/>
            <person name="Mingma R."/>
        </authorList>
    </citation>
    <scope>NUCLEOTIDE SEQUENCE [LARGE SCALE GENOMIC DNA]</scope>
    <source>
        <strain evidence="1 2">LSe1-13</strain>
    </source>
</reference>
<dbReference type="Proteomes" id="UP001347146">
    <property type="component" value="Unassembled WGS sequence"/>
</dbReference>
<evidence type="ECO:0000313" key="2">
    <source>
        <dbReference type="Proteomes" id="UP001347146"/>
    </source>
</evidence>
<proteinExistence type="predicted"/>
<protein>
    <submittedName>
        <fullName evidence="1">Uncharacterized protein</fullName>
    </submittedName>
</protein>
<gene>
    <name evidence="1" type="ORF">VZC37_09190</name>
</gene>
<accession>A0ABU7MD64</accession>
<dbReference type="EMBL" id="JAZDUF010000002">
    <property type="protein sequence ID" value="MEE3850506.1"/>
    <property type="molecule type" value="Genomic_DNA"/>
</dbReference>
<dbReference type="RefSeq" id="WP_330432153.1">
    <property type="nucleotide sequence ID" value="NZ_JAZDUF010000002.1"/>
</dbReference>
<evidence type="ECO:0000313" key="1">
    <source>
        <dbReference type="EMBL" id="MEE3850506.1"/>
    </source>
</evidence>
<organism evidence="1 2">
    <name type="scientific">Gordonia sesuvii</name>
    <dbReference type="NCBI Taxonomy" id="3116777"/>
    <lineage>
        <taxon>Bacteria</taxon>
        <taxon>Bacillati</taxon>
        <taxon>Actinomycetota</taxon>
        <taxon>Actinomycetes</taxon>
        <taxon>Mycobacteriales</taxon>
        <taxon>Gordoniaceae</taxon>
        <taxon>Gordonia</taxon>
    </lineage>
</organism>
<name>A0ABU7MD64_9ACTN</name>
<keyword evidence="2" id="KW-1185">Reference proteome</keyword>